<feature type="compositionally biased region" description="Basic and acidic residues" evidence="4">
    <location>
        <begin position="420"/>
        <end position="434"/>
    </location>
</feature>
<name>A0AAD9VI99_9HYME</name>
<dbReference type="SMART" id="SM00908">
    <property type="entry name" value="Gal-bind_lectin"/>
    <property type="match status" value="1"/>
</dbReference>
<feature type="region of interest" description="Disordered" evidence="4">
    <location>
        <begin position="165"/>
        <end position="231"/>
    </location>
</feature>
<dbReference type="Proteomes" id="UP001258017">
    <property type="component" value="Unassembled WGS sequence"/>
</dbReference>
<evidence type="ECO:0000256" key="3">
    <source>
        <dbReference type="RuleBase" id="RU102079"/>
    </source>
</evidence>
<keyword evidence="7" id="KW-1185">Reference proteome</keyword>
<dbReference type="Gene3D" id="2.60.120.200">
    <property type="match status" value="1"/>
</dbReference>
<dbReference type="InterPro" id="IPR001079">
    <property type="entry name" value="Galectin_CRD"/>
</dbReference>
<feature type="compositionally biased region" description="Pro residues" evidence="4">
    <location>
        <begin position="341"/>
        <end position="350"/>
    </location>
</feature>
<evidence type="ECO:0000259" key="5">
    <source>
        <dbReference type="PROSITE" id="PS51304"/>
    </source>
</evidence>
<evidence type="ECO:0000256" key="1">
    <source>
        <dbReference type="ARBA" id="ARBA00022734"/>
    </source>
</evidence>
<evidence type="ECO:0000313" key="7">
    <source>
        <dbReference type="Proteomes" id="UP001258017"/>
    </source>
</evidence>
<protein>
    <recommendedName>
        <fullName evidence="3">Galectin</fullName>
    </recommendedName>
</protein>
<gene>
    <name evidence="6" type="ORF">KPH14_003636</name>
</gene>
<feature type="compositionally biased region" description="Basic and acidic residues" evidence="4">
    <location>
        <begin position="262"/>
        <end position="280"/>
    </location>
</feature>
<feature type="compositionally biased region" description="Gly residues" evidence="4">
    <location>
        <begin position="361"/>
        <end position="371"/>
    </location>
</feature>
<accession>A0AAD9VI99</accession>
<evidence type="ECO:0000256" key="4">
    <source>
        <dbReference type="SAM" id="MobiDB-lite"/>
    </source>
</evidence>
<dbReference type="SUPFAM" id="SSF49899">
    <property type="entry name" value="Concanavalin A-like lectins/glucanases"/>
    <property type="match status" value="1"/>
</dbReference>
<feature type="compositionally biased region" description="Pro residues" evidence="4">
    <location>
        <begin position="190"/>
        <end position="215"/>
    </location>
</feature>
<comment type="caution">
    <text evidence="6">The sequence shown here is derived from an EMBL/GenBank/DDBJ whole genome shotgun (WGS) entry which is preliminary data.</text>
</comment>
<feature type="region of interest" description="Disordered" evidence="4">
    <location>
        <begin position="330"/>
        <end position="404"/>
    </location>
</feature>
<dbReference type="PANTHER" id="PTHR11346:SF176">
    <property type="entry name" value="32 KDA BETA-GALACTOSIDE-BINDING LECTIN LEC-3"/>
    <property type="match status" value="1"/>
</dbReference>
<dbReference type="PANTHER" id="PTHR11346">
    <property type="entry name" value="GALECTIN"/>
    <property type="match status" value="1"/>
</dbReference>
<dbReference type="GO" id="GO:0016936">
    <property type="term" value="F:galactoside binding"/>
    <property type="evidence" value="ECO:0007669"/>
    <property type="project" value="TreeGrafter"/>
</dbReference>
<keyword evidence="2" id="KW-0677">Repeat</keyword>
<evidence type="ECO:0000256" key="2">
    <source>
        <dbReference type="ARBA" id="ARBA00022737"/>
    </source>
</evidence>
<feature type="domain" description="Galectin" evidence="5">
    <location>
        <begin position="13"/>
        <end position="145"/>
    </location>
</feature>
<dbReference type="InterPro" id="IPR013320">
    <property type="entry name" value="ConA-like_dom_sf"/>
</dbReference>
<keyword evidence="1 3" id="KW-0430">Lectin</keyword>
<proteinExistence type="predicted"/>
<feature type="region of interest" description="Disordered" evidence="4">
    <location>
        <begin position="416"/>
        <end position="476"/>
    </location>
</feature>
<reference evidence="6" key="1">
    <citation type="submission" date="2021-08" db="EMBL/GenBank/DDBJ databases">
        <authorList>
            <person name="Misof B."/>
            <person name="Oliver O."/>
            <person name="Podsiadlowski L."/>
            <person name="Donath A."/>
            <person name="Peters R."/>
            <person name="Mayer C."/>
            <person name="Rust J."/>
            <person name="Gunkel S."/>
            <person name="Lesny P."/>
            <person name="Martin S."/>
            <person name="Oeyen J.P."/>
            <person name="Petersen M."/>
            <person name="Panagiotis P."/>
            <person name="Wilbrandt J."/>
            <person name="Tanja T."/>
        </authorList>
    </citation>
    <scope>NUCLEOTIDE SEQUENCE</scope>
    <source>
        <strain evidence="6">GBR_01_08_01A</strain>
        <tissue evidence="6">Thorax + abdomen</tissue>
    </source>
</reference>
<dbReference type="SMART" id="SM00276">
    <property type="entry name" value="GLECT"/>
    <property type="match status" value="1"/>
</dbReference>
<dbReference type="EMBL" id="JAIFRP010004409">
    <property type="protein sequence ID" value="KAK2575746.1"/>
    <property type="molecule type" value="Genomic_DNA"/>
</dbReference>
<organism evidence="6 7">
    <name type="scientific">Odynerus spinipes</name>
    <dbReference type="NCBI Taxonomy" id="1348599"/>
    <lineage>
        <taxon>Eukaryota</taxon>
        <taxon>Metazoa</taxon>
        <taxon>Ecdysozoa</taxon>
        <taxon>Arthropoda</taxon>
        <taxon>Hexapoda</taxon>
        <taxon>Insecta</taxon>
        <taxon>Pterygota</taxon>
        <taxon>Neoptera</taxon>
        <taxon>Endopterygota</taxon>
        <taxon>Hymenoptera</taxon>
        <taxon>Apocrita</taxon>
        <taxon>Aculeata</taxon>
        <taxon>Vespoidea</taxon>
        <taxon>Vespidae</taxon>
        <taxon>Eumeninae</taxon>
        <taxon>Odynerus</taxon>
    </lineage>
</organism>
<reference evidence="6" key="2">
    <citation type="journal article" date="2023" name="Commun. Biol.">
        <title>Intrasexual cuticular hydrocarbon dimorphism in a wasp sheds light on hydrocarbon biosynthesis genes in Hymenoptera.</title>
        <authorList>
            <person name="Moris V.C."/>
            <person name="Podsiadlowski L."/>
            <person name="Martin S."/>
            <person name="Oeyen J.P."/>
            <person name="Donath A."/>
            <person name="Petersen M."/>
            <person name="Wilbrandt J."/>
            <person name="Misof B."/>
            <person name="Liedtke D."/>
            <person name="Thamm M."/>
            <person name="Scheiner R."/>
            <person name="Schmitt T."/>
            <person name="Niehuis O."/>
        </authorList>
    </citation>
    <scope>NUCLEOTIDE SEQUENCE</scope>
    <source>
        <strain evidence="6">GBR_01_08_01A</strain>
    </source>
</reference>
<dbReference type="FunFam" id="2.60.120.200:FF:000124">
    <property type="entry name" value="Galectin-4"/>
    <property type="match status" value="1"/>
</dbReference>
<dbReference type="PROSITE" id="PS51304">
    <property type="entry name" value="GALECTIN"/>
    <property type="match status" value="1"/>
</dbReference>
<dbReference type="Pfam" id="PF00337">
    <property type="entry name" value="Gal-bind_lectin"/>
    <property type="match status" value="1"/>
</dbReference>
<feature type="region of interest" description="Disordered" evidence="4">
    <location>
        <begin position="262"/>
        <end position="287"/>
    </location>
</feature>
<feature type="compositionally biased region" description="Polar residues" evidence="4">
    <location>
        <begin position="435"/>
        <end position="444"/>
    </location>
</feature>
<sequence>MAAEVARNPEIPYVGAVEGGLVPGKMVRIRGKVPINAVRFAVNYQLGPGLNPRDDIAVHISPRFPEGVITRNHIESMAWGANEDEGPMLIQPDQEFEMIILCDHSSYKIAINGRHFAEFAHRLPYQKVTYLVIDGDVEVYSISYENVPIGGVSVSPSMSVPNVPPASYGPPPPGGLYPSLDTKTTSGGYGPPPSGYGPPPSGYGPPPPGYGPPSYPYGSSDGQHQSGEEGDIFGGCLNKMGLALGGLVAAGGVAAAMEYANRKKEEEHEKSDASKNETKSEGGSGFSSTLGTLATSLAASAIQRNLFAQQGYPSQGPGAGNDGGVLGSILGALGGTGPQQPAYPAPPPSNNDPLSGAIGSILGGVLGGGGHQQPAYQPTGGYGGYPPSYGPPQPSGGSNFLSGIGSAIGSSLLSSAMDGFSKRGKDKSIEHPRDNYSSNYVTPNTPMPSAHTDNPPTSGGQKLTADEISKGLGLDD</sequence>
<feature type="compositionally biased region" description="Polar residues" evidence="4">
    <location>
        <begin position="451"/>
        <end position="461"/>
    </location>
</feature>
<dbReference type="AlphaFoldDB" id="A0AAD9VI99"/>
<feature type="compositionally biased region" description="Pro residues" evidence="4">
    <location>
        <begin position="165"/>
        <end position="175"/>
    </location>
</feature>
<evidence type="ECO:0000313" key="6">
    <source>
        <dbReference type="EMBL" id="KAK2575746.1"/>
    </source>
</evidence>
<feature type="compositionally biased region" description="Low complexity" evidence="4">
    <location>
        <begin position="395"/>
        <end position="404"/>
    </location>
</feature>
<dbReference type="InterPro" id="IPR044156">
    <property type="entry name" value="Galectin-like"/>
</dbReference>
<dbReference type="GO" id="GO:0030246">
    <property type="term" value="F:carbohydrate binding"/>
    <property type="evidence" value="ECO:0007669"/>
    <property type="project" value="UniProtKB-UniRule"/>
</dbReference>
<dbReference type="CDD" id="cd00070">
    <property type="entry name" value="GLECT"/>
    <property type="match status" value="1"/>
</dbReference>